<evidence type="ECO:0000259" key="7">
    <source>
        <dbReference type="PROSITE" id="PS50885"/>
    </source>
</evidence>
<dbReference type="PANTHER" id="PTHR34220:SF7">
    <property type="entry name" value="SENSOR HISTIDINE KINASE YPDA"/>
    <property type="match status" value="1"/>
</dbReference>
<dbReference type="PROSITE" id="PS50885">
    <property type="entry name" value="HAMP"/>
    <property type="match status" value="1"/>
</dbReference>
<dbReference type="InterPro" id="IPR050640">
    <property type="entry name" value="Bact_2-comp_sensor_kinase"/>
</dbReference>
<keyword evidence="2" id="KW-1003">Cell membrane</keyword>
<evidence type="ECO:0000256" key="1">
    <source>
        <dbReference type="ARBA" id="ARBA00004651"/>
    </source>
</evidence>
<feature type="transmembrane region" description="Helical" evidence="6">
    <location>
        <begin position="284"/>
        <end position="305"/>
    </location>
</feature>
<dbReference type="InterPro" id="IPR036890">
    <property type="entry name" value="HATPase_C_sf"/>
</dbReference>
<dbReference type="GO" id="GO:0005886">
    <property type="term" value="C:plasma membrane"/>
    <property type="evidence" value="ECO:0007669"/>
    <property type="project" value="UniProtKB-SubCell"/>
</dbReference>
<evidence type="ECO:0000313" key="9">
    <source>
        <dbReference type="Proteomes" id="UP001178662"/>
    </source>
</evidence>
<evidence type="ECO:0000256" key="3">
    <source>
        <dbReference type="ARBA" id="ARBA00022553"/>
    </source>
</evidence>
<evidence type="ECO:0000313" key="8">
    <source>
        <dbReference type="EMBL" id="WEK53698.1"/>
    </source>
</evidence>
<gene>
    <name evidence="8" type="ORF">P0Y55_14085</name>
</gene>
<organism evidence="8 9">
    <name type="scientific">Candidatus Cohnella colombiensis</name>
    <dbReference type="NCBI Taxonomy" id="3121368"/>
    <lineage>
        <taxon>Bacteria</taxon>
        <taxon>Bacillati</taxon>
        <taxon>Bacillota</taxon>
        <taxon>Bacilli</taxon>
        <taxon>Bacillales</taxon>
        <taxon>Paenibacillaceae</taxon>
        <taxon>Cohnella</taxon>
    </lineage>
</organism>
<dbReference type="Proteomes" id="UP001178662">
    <property type="component" value="Chromosome"/>
</dbReference>
<dbReference type="PANTHER" id="PTHR34220">
    <property type="entry name" value="SENSOR HISTIDINE KINASE YPDA"/>
    <property type="match status" value="1"/>
</dbReference>
<accession>A0AA95EUQ3</accession>
<feature type="domain" description="HAMP" evidence="7">
    <location>
        <begin position="306"/>
        <end position="358"/>
    </location>
</feature>
<dbReference type="EMBL" id="CP119317">
    <property type="protein sequence ID" value="WEK53698.1"/>
    <property type="molecule type" value="Genomic_DNA"/>
</dbReference>
<sequence length="577" mass="65685">MTLRPNTFTKIMGLIVMLLIPIIVIYWLSYRTSVAVVTDEVEKSMYKDLSFFASKTDEIATQVSKAGLLISEDINVRTLEFIEIASLYEQTNEQQRVAEKLRLLNASSTWDTTISVYAPNTQTYVSSNSSLVYEEDLLKANYSKNWHYTEAVPSYFRDRPRIIRYLIEPFETTLDKAGLIVELSFPVTDLVKALDKFKAGGKGNPFIITPDGHIINSSSADISKQTTIMEQIDPAELAEQQISQIKISESTYIISAVWMSSLKMYLIDYISIKDFVSPITANSYLFYGSIGFLLIGSIIAAYILYNSVQLPIRELIIGIRKLKRGEYPKLKVFNPNNEFHYLLVGFNDMALQIEDLIQNVYLETIRSRDANLKQLQSQINPHFLYNCFTLIRSLTRLGHKESVMELALHLSKYYRYTTRSERPLATLQEELDLVNSYLAIQAMNVQDLHYEIQIPEEMNKLEIPRLSIQPLAENAVIHGIGPLGEGTIWITALQLNGFNLLRVTDNGVGVSTERLAQLHQQIELPPADDHGCALWNTRQRMLLQFGQHAGLRVTRTDAGQLTVELYWPIESIEEGGR</sequence>
<dbReference type="InterPro" id="IPR010559">
    <property type="entry name" value="Sig_transdc_His_kin_internal"/>
</dbReference>
<comment type="subcellular location">
    <subcellularLocation>
        <location evidence="1">Cell membrane</location>
        <topology evidence="1">Multi-pass membrane protein</topology>
    </subcellularLocation>
</comment>
<reference evidence="8" key="1">
    <citation type="submission" date="2023-03" db="EMBL/GenBank/DDBJ databases">
        <title>Andean soil-derived lignocellulolytic bacterial consortium as a source of novel taxa and putative plastic-active enzymes.</title>
        <authorList>
            <person name="Diaz-Garcia L."/>
            <person name="Chuvochina M."/>
            <person name="Feuerriegel G."/>
            <person name="Bunk B."/>
            <person name="Sproer C."/>
            <person name="Streit W.R."/>
            <person name="Rodriguez L.M."/>
            <person name="Overmann J."/>
            <person name="Jimenez D.J."/>
        </authorList>
    </citation>
    <scope>NUCLEOTIDE SEQUENCE</scope>
    <source>
        <strain evidence="8">MAG 2441</strain>
    </source>
</reference>
<proteinExistence type="predicted"/>
<keyword evidence="5 6" id="KW-0472">Membrane</keyword>
<evidence type="ECO:0000256" key="6">
    <source>
        <dbReference type="SAM" id="Phobius"/>
    </source>
</evidence>
<feature type="transmembrane region" description="Helical" evidence="6">
    <location>
        <begin position="12"/>
        <end position="30"/>
    </location>
</feature>
<protein>
    <submittedName>
        <fullName evidence="8">Histidine kinase</fullName>
    </submittedName>
</protein>
<dbReference type="InterPro" id="IPR003660">
    <property type="entry name" value="HAMP_dom"/>
</dbReference>
<dbReference type="GO" id="GO:0000155">
    <property type="term" value="F:phosphorelay sensor kinase activity"/>
    <property type="evidence" value="ECO:0007669"/>
    <property type="project" value="InterPro"/>
</dbReference>
<keyword evidence="4" id="KW-0808">Transferase</keyword>
<keyword evidence="3" id="KW-0597">Phosphoprotein</keyword>
<keyword evidence="8" id="KW-0418">Kinase</keyword>
<evidence type="ECO:0000256" key="2">
    <source>
        <dbReference type="ARBA" id="ARBA00022475"/>
    </source>
</evidence>
<evidence type="ECO:0000256" key="4">
    <source>
        <dbReference type="ARBA" id="ARBA00022679"/>
    </source>
</evidence>
<dbReference type="Gene3D" id="6.10.340.10">
    <property type="match status" value="1"/>
</dbReference>
<dbReference type="AlphaFoldDB" id="A0AA95EUQ3"/>
<keyword evidence="6" id="KW-0812">Transmembrane</keyword>
<keyword evidence="6" id="KW-1133">Transmembrane helix</keyword>
<name>A0AA95EUQ3_9BACL</name>
<keyword evidence="9" id="KW-1185">Reference proteome</keyword>
<dbReference type="SUPFAM" id="SSF55874">
    <property type="entry name" value="ATPase domain of HSP90 chaperone/DNA topoisomerase II/histidine kinase"/>
    <property type="match status" value="1"/>
</dbReference>
<evidence type="ECO:0000256" key="5">
    <source>
        <dbReference type="ARBA" id="ARBA00023136"/>
    </source>
</evidence>
<dbReference type="Pfam" id="PF06580">
    <property type="entry name" value="His_kinase"/>
    <property type="match status" value="1"/>
</dbReference>
<dbReference type="Gene3D" id="3.30.565.10">
    <property type="entry name" value="Histidine kinase-like ATPase, C-terminal domain"/>
    <property type="match status" value="1"/>
</dbReference>